<dbReference type="Pfam" id="PF04055">
    <property type="entry name" value="Radical_SAM"/>
    <property type="match status" value="1"/>
</dbReference>
<evidence type="ECO:0000256" key="5">
    <source>
        <dbReference type="ARBA" id="ARBA00022723"/>
    </source>
</evidence>
<keyword evidence="8" id="KW-0472">Membrane</keyword>
<keyword evidence="8" id="KW-0812">Transmembrane</keyword>
<keyword evidence="5" id="KW-0479">Metal-binding</keyword>
<feature type="transmembrane region" description="Helical" evidence="8">
    <location>
        <begin position="410"/>
        <end position="429"/>
    </location>
</feature>
<accession>A0A2M7SEW6</accession>
<dbReference type="SFLD" id="SFLDS00029">
    <property type="entry name" value="Radical_SAM"/>
    <property type="match status" value="1"/>
</dbReference>
<dbReference type="GO" id="GO:0005829">
    <property type="term" value="C:cytosol"/>
    <property type="evidence" value="ECO:0007669"/>
    <property type="project" value="TreeGrafter"/>
</dbReference>
<comment type="caution">
    <text evidence="11">The sequence shown here is derived from an EMBL/GenBank/DDBJ whole genome shotgun (WGS) entry which is preliminary data.</text>
</comment>
<sequence length="447" mass="50013">MKILLIAPGQDENYAGRLGFAFKFPPLALATVASLVKPGIEVRILDEHVEAINYDEGADLVGISAMTAVAPRAYRIADKFRARGTKVVLGGVHPSVVPEEAIQHADALVMGEAEGSFPRLIEDFEKGRMEKFYSNKEVPSLSGLPEPRRDLYKKKAYFVKNSFQTTRGCPYDCSFCSVSGVFGRQYRSKPVEDVIRSVGSSKSGFVGFIDDNIAGNKRYSKDLFRALAPLKVRWAGQSSVNAAEDEELLVLLKKSGCVGLFMGFETISQGSMGEIGKHQNKIEEFKTNVKKMHDHGIVVLGAFVFGFDSDDKDVFKRTLDFVFDSKLDLAQFSILTPLPGTAVFKKLSSENRIIDTDWSKYDMTRTVFKPALMTADELQKGSMWAWREFYSAGPILKRMTRMDFHFISSIPYWIVLAIMNFGFKGTLAFNDALNRKFIKEGNERAIR</sequence>
<dbReference type="PANTHER" id="PTHR43409">
    <property type="entry name" value="ANAEROBIC MAGNESIUM-PROTOPORPHYRIN IX MONOMETHYL ESTER CYCLASE-RELATED"/>
    <property type="match status" value="1"/>
</dbReference>
<dbReference type="SMART" id="SM00729">
    <property type="entry name" value="Elp3"/>
    <property type="match status" value="1"/>
</dbReference>
<evidence type="ECO:0000256" key="7">
    <source>
        <dbReference type="ARBA" id="ARBA00023014"/>
    </source>
</evidence>
<dbReference type="SUPFAM" id="SSF102114">
    <property type="entry name" value="Radical SAM enzymes"/>
    <property type="match status" value="1"/>
</dbReference>
<dbReference type="CDD" id="cd02068">
    <property type="entry name" value="radical_SAM_B12_BD"/>
    <property type="match status" value="1"/>
</dbReference>
<dbReference type="CDD" id="cd01335">
    <property type="entry name" value="Radical_SAM"/>
    <property type="match status" value="1"/>
</dbReference>
<dbReference type="Proteomes" id="UP000229307">
    <property type="component" value="Unassembled WGS sequence"/>
</dbReference>
<keyword evidence="2" id="KW-0489">Methyltransferase</keyword>
<dbReference type="AlphaFoldDB" id="A0A2M7SEW6"/>
<evidence type="ECO:0000313" key="12">
    <source>
        <dbReference type="Proteomes" id="UP000229307"/>
    </source>
</evidence>
<dbReference type="InterPro" id="IPR006158">
    <property type="entry name" value="Cobalamin-bd"/>
</dbReference>
<keyword evidence="3" id="KW-0808">Transferase</keyword>
<evidence type="ECO:0000256" key="3">
    <source>
        <dbReference type="ARBA" id="ARBA00022679"/>
    </source>
</evidence>
<evidence type="ECO:0000256" key="6">
    <source>
        <dbReference type="ARBA" id="ARBA00023004"/>
    </source>
</evidence>
<organism evidence="11 12">
    <name type="scientific">Candidatus Desantisbacteria bacterium CG_4_10_14_0_8_um_filter_48_22</name>
    <dbReference type="NCBI Taxonomy" id="1974543"/>
    <lineage>
        <taxon>Bacteria</taxon>
        <taxon>Candidatus Desantisiibacteriota</taxon>
    </lineage>
</organism>
<dbReference type="EMBL" id="PFMR01000041">
    <property type="protein sequence ID" value="PIZ18067.1"/>
    <property type="molecule type" value="Genomic_DNA"/>
</dbReference>
<evidence type="ECO:0000259" key="10">
    <source>
        <dbReference type="PROSITE" id="PS51918"/>
    </source>
</evidence>
<dbReference type="SFLD" id="SFLDG01082">
    <property type="entry name" value="B12-binding_domain_containing"/>
    <property type="match status" value="1"/>
</dbReference>
<proteinExistence type="predicted"/>
<evidence type="ECO:0000256" key="2">
    <source>
        <dbReference type="ARBA" id="ARBA00022603"/>
    </source>
</evidence>
<dbReference type="GO" id="GO:0051539">
    <property type="term" value="F:4 iron, 4 sulfur cluster binding"/>
    <property type="evidence" value="ECO:0007669"/>
    <property type="project" value="UniProtKB-KW"/>
</dbReference>
<feature type="domain" description="Radical SAM core" evidence="10">
    <location>
        <begin position="155"/>
        <end position="365"/>
    </location>
</feature>
<reference evidence="12" key="1">
    <citation type="submission" date="2017-09" db="EMBL/GenBank/DDBJ databases">
        <title>Depth-based differentiation of microbial function through sediment-hosted aquifers and enrichment of novel symbionts in the deep terrestrial subsurface.</title>
        <authorList>
            <person name="Probst A.J."/>
            <person name="Ladd B."/>
            <person name="Jarett J.K."/>
            <person name="Geller-Mcgrath D.E."/>
            <person name="Sieber C.M.K."/>
            <person name="Emerson J.B."/>
            <person name="Anantharaman K."/>
            <person name="Thomas B.C."/>
            <person name="Malmstrom R."/>
            <person name="Stieglmeier M."/>
            <person name="Klingl A."/>
            <person name="Woyke T."/>
            <person name="Ryan C.M."/>
            <person name="Banfield J.F."/>
        </authorList>
    </citation>
    <scope>NUCLEOTIDE SEQUENCE [LARGE SCALE GENOMIC DNA]</scope>
</reference>
<gene>
    <name evidence="11" type="ORF">COY52_01340</name>
</gene>
<evidence type="ECO:0000256" key="1">
    <source>
        <dbReference type="ARBA" id="ARBA00001966"/>
    </source>
</evidence>
<feature type="domain" description="B12-binding" evidence="9">
    <location>
        <begin position="1"/>
        <end position="131"/>
    </location>
</feature>
<evidence type="ECO:0000259" key="9">
    <source>
        <dbReference type="PROSITE" id="PS51332"/>
    </source>
</evidence>
<keyword evidence="8" id="KW-1133">Transmembrane helix</keyword>
<dbReference type="InterPro" id="IPR023404">
    <property type="entry name" value="rSAM_horseshoe"/>
</dbReference>
<name>A0A2M7SEW6_9BACT</name>
<protein>
    <submittedName>
        <fullName evidence="11">B12-binding domain-containing radical SAM protein</fullName>
    </submittedName>
</protein>
<dbReference type="PANTHER" id="PTHR43409:SF7">
    <property type="entry name" value="BLL1977 PROTEIN"/>
    <property type="match status" value="1"/>
</dbReference>
<evidence type="ECO:0000313" key="11">
    <source>
        <dbReference type="EMBL" id="PIZ18067.1"/>
    </source>
</evidence>
<keyword evidence="4" id="KW-0949">S-adenosyl-L-methionine</keyword>
<dbReference type="SFLD" id="SFLDG01123">
    <property type="entry name" value="methyltransferase_(Class_B)"/>
    <property type="match status" value="1"/>
</dbReference>
<evidence type="ECO:0000256" key="8">
    <source>
        <dbReference type="SAM" id="Phobius"/>
    </source>
</evidence>
<comment type="cofactor">
    <cofactor evidence="1">
        <name>[4Fe-4S] cluster</name>
        <dbReference type="ChEBI" id="CHEBI:49883"/>
    </cofactor>
</comment>
<keyword evidence="6" id="KW-0408">Iron</keyword>
<dbReference type="Gene3D" id="3.80.30.20">
    <property type="entry name" value="tm_1862 like domain"/>
    <property type="match status" value="1"/>
</dbReference>
<dbReference type="Gene3D" id="3.40.50.280">
    <property type="entry name" value="Cobalamin-binding domain"/>
    <property type="match status" value="1"/>
</dbReference>
<dbReference type="InterPro" id="IPR051198">
    <property type="entry name" value="BchE-like"/>
</dbReference>
<dbReference type="GO" id="GO:0046872">
    <property type="term" value="F:metal ion binding"/>
    <property type="evidence" value="ECO:0007669"/>
    <property type="project" value="UniProtKB-KW"/>
</dbReference>
<keyword evidence="7" id="KW-0411">Iron-sulfur</keyword>
<dbReference type="InterPro" id="IPR034466">
    <property type="entry name" value="Methyltransferase_Class_B"/>
</dbReference>
<dbReference type="InterPro" id="IPR006638">
    <property type="entry name" value="Elp3/MiaA/NifB-like_rSAM"/>
</dbReference>
<dbReference type="InterPro" id="IPR058240">
    <property type="entry name" value="rSAM_sf"/>
</dbReference>
<dbReference type="GO" id="GO:0003824">
    <property type="term" value="F:catalytic activity"/>
    <property type="evidence" value="ECO:0007669"/>
    <property type="project" value="InterPro"/>
</dbReference>
<dbReference type="PROSITE" id="PS51918">
    <property type="entry name" value="RADICAL_SAM"/>
    <property type="match status" value="1"/>
</dbReference>
<dbReference type="Pfam" id="PF02310">
    <property type="entry name" value="B12-binding"/>
    <property type="match status" value="1"/>
</dbReference>
<evidence type="ECO:0000256" key="4">
    <source>
        <dbReference type="ARBA" id="ARBA00022691"/>
    </source>
</evidence>
<dbReference type="PROSITE" id="PS51332">
    <property type="entry name" value="B12_BINDING"/>
    <property type="match status" value="1"/>
</dbReference>
<dbReference type="InterPro" id="IPR007197">
    <property type="entry name" value="rSAM"/>
</dbReference>
<dbReference type="GO" id="GO:0031419">
    <property type="term" value="F:cobalamin binding"/>
    <property type="evidence" value="ECO:0007669"/>
    <property type="project" value="InterPro"/>
</dbReference>